<protein>
    <submittedName>
        <fullName evidence="1">Uncharacterized protein</fullName>
    </submittedName>
</protein>
<comment type="caution">
    <text evidence="1">The sequence shown here is derived from an EMBL/GenBank/DDBJ whole genome shotgun (WGS) entry which is preliminary data.</text>
</comment>
<dbReference type="AlphaFoldDB" id="A0A6N7TV60"/>
<accession>A0A6N7TV60</accession>
<dbReference type="EMBL" id="WKKW01000001">
    <property type="protein sequence ID" value="MSD90625.1"/>
    <property type="molecule type" value="Genomic_DNA"/>
</dbReference>
<reference evidence="1 2" key="1">
    <citation type="submission" date="2019-11" db="EMBL/GenBank/DDBJ databases">
        <title>Draft Genome Sequence of Plant Growth-Promoting Rhizosphere-Associated Bacteria.</title>
        <authorList>
            <person name="Vasilyev I.Y."/>
            <person name="Radchenko V."/>
            <person name="Ilnitskaya E.V."/>
        </authorList>
    </citation>
    <scope>NUCLEOTIDE SEQUENCE [LARGE SCALE GENOMIC DNA]</scope>
    <source>
        <strain evidence="1 2">VRA_9sq_n</strain>
    </source>
</reference>
<dbReference type="Proteomes" id="UP000436357">
    <property type="component" value="Unassembled WGS sequence"/>
</dbReference>
<dbReference type="OrthoDB" id="70526at2"/>
<evidence type="ECO:0000313" key="1">
    <source>
        <dbReference type="EMBL" id="MSD90625.1"/>
    </source>
</evidence>
<proteinExistence type="predicted"/>
<dbReference type="RefSeq" id="WP_154312858.1">
    <property type="nucleotide sequence ID" value="NZ_WKKW01000001.1"/>
</dbReference>
<organism evidence="1 2">
    <name type="scientific">Bifidobacterium asteroides</name>
    <dbReference type="NCBI Taxonomy" id="1684"/>
    <lineage>
        <taxon>Bacteria</taxon>
        <taxon>Bacillati</taxon>
        <taxon>Actinomycetota</taxon>
        <taxon>Actinomycetes</taxon>
        <taxon>Bifidobacteriales</taxon>
        <taxon>Bifidobacteriaceae</taxon>
        <taxon>Bifidobacterium</taxon>
    </lineage>
</organism>
<evidence type="ECO:0000313" key="2">
    <source>
        <dbReference type="Proteomes" id="UP000436357"/>
    </source>
</evidence>
<name>A0A6N7TV60_9BIFI</name>
<sequence length="125" mass="14232">MAYQEDMDCIDFSNLLSTKEPYYFYSKKYDSEVHKSEKTDGKTQQELMVPWFANHTTDSAKSCYGNLQNAASLLWIAEAVDIDQPTVAKAFEDAKQAGNFRQACKAIRNSIKWSDIIESLNTKTV</sequence>
<gene>
    <name evidence="1" type="ORF">GKC41_02970</name>
</gene>